<feature type="transmembrane region" description="Helical" evidence="2">
    <location>
        <begin position="184"/>
        <end position="211"/>
    </location>
</feature>
<evidence type="ECO:0000313" key="4">
    <source>
        <dbReference type="Proteomes" id="UP000193944"/>
    </source>
</evidence>
<feature type="transmembrane region" description="Helical" evidence="2">
    <location>
        <begin position="1191"/>
        <end position="1210"/>
    </location>
</feature>
<feature type="region of interest" description="Disordered" evidence="1">
    <location>
        <begin position="626"/>
        <end position="679"/>
    </location>
</feature>
<dbReference type="EMBL" id="MCFG01000031">
    <property type="protein sequence ID" value="ORX85701.1"/>
    <property type="molecule type" value="Genomic_DNA"/>
</dbReference>
<dbReference type="PANTHER" id="PTHR31600">
    <property type="entry name" value="TINY MACROCYSTS PROTEIN B-RELATED"/>
    <property type="match status" value="1"/>
</dbReference>
<accession>A0A1Y1XIW5</accession>
<name>A0A1Y1XIW5_9FUNG</name>
<feature type="transmembrane region" description="Helical" evidence="2">
    <location>
        <begin position="52"/>
        <end position="73"/>
    </location>
</feature>
<reference evidence="3 4" key="2">
    <citation type="submission" date="2016-08" db="EMBL/GenBank/DDBJ databases">
        <title>Pervasive Adenine N6-methylation of Active Genes in Fungi.</title>
        <authorList>
            <consortium name="DOE Joint Genome Institute"/>
            <person name="Mondo S.J."/>
            <person name="Dannebaum R.O."/>
            <person name="Kuo R.C."/>
            <person name="Labutti K."/>
            <person name="Haridas S."/>
            <person name="Kuo A."/>
            <person name="Salamov A."/>
            <person name="Ahrendt S.R."/>
            <person name="Lipzen A."/>
            <person name="Sullivan W."/>
            <person name="Andreopoulos W.B."/>
            <person name="Clum A."/>
            <person name="Lindquist E."/>
            <person name="Daum C."/>
            <person name="Ramamoorthy G.K."/>
            <person name="Gryganskyi A."/>
            <person name="Culley D."/>
            <person name="Magnuson J.K."/>
            <person name="James T.Y."/>
            <person name="O'Malley M.A."/>
            <person name="Stajich J.E."/>
            <person name="Spatafora J.W."/>
            <person name="Visel A."/>
            <person name="Grigoriev I.V."/>
        </authorList>
    </citation>
    <scope>NUCLEOTIDE SEQUENCE [LARGE SCALE GENOMIC DNA]</scope>
    <source>
        <strain evidence="3 4">S4</strain>
    </source>
</reference>
<feature type="compositionally biased region" description="Basic and acidic residues" evidence="1">
    <location>
        <begin position="649"/>
        <end position="658"/>
    </location>
</feature>
<feature type="transmembrane region" description="Helical" evidence="2">
    <location>
        <begin position="291"/>
        <end position="308"/>
    </location>
</feature>
<keyword evidence="2" id="KW-0812">Transmembrane</keyword>
<comment type="caution">
    <text evidence="3">The sequence shown here is derived from an EMBL/GenBank/DDBJ whole genome shotgun (WGS) entry which is preliminary data.</text>
</comment>
<reference evidence="3 4" key="1">
    <citation type="submission" date="2016-08" db="EMBL/GenBank/DDBJ databases">
        <title>A Parts List for Fungal Cellulosomes Revealed by Comparative Genomics.</title>
        <authorList>
            <consortium name="DOE Joint Genome Institute"/>
            <person name="Haitjema C.H."/>
            <person name="Gilmore S.P."/>
            <person name="Henske J.K."/>
            <person name="Solomon K.V."/>
            <person name="De Groot R."/>
            <person name="Kuo A."/>
            <person name="Mondo S.J."/>
            <person name="Salamov A.A."/>
            <person name="Labutti K."/>
            <person name="Zhao Z."/>
            <person name="Chiniquy J."/>
            <person name="Barry K."/>
            <person name="Brewer H.M."/>
            <person name="Purvine S.O."/>
            <person name="Wright A.T."/>
            <person name="Boxma B."/>
            <person name="Van Alen T."/>
            <person name="Hackstein J.H."/>
            <person name="Baker S.E."/>
            <person name="Grigoriev I.V."/>
            <person name="O'Malley M.A."/>
        </authorList>
    </citation>
    <scope>NUCLEOTIDE SEQUENCE [LARGE SCALE GENOMIC DNA]</scope>
    <source>
        <strain evidence="3 4">S4</strain>
    </source>
</reference>
<evidence type="ECO:0000256" key="1">
    <source>
        <dbReference type="SAM" id="MobiDB-lite"/>
    </source>
</evidence>
<feature type="transmembrane region" description="Helical" evidence="2">
    <location>
        <begin position="103"/>
        <end position="125"/>
    </location>
</feature>
<evidence type="ECO:0000256" key="2">
    <source>
        <dbReference type="SAM" id="Phobius"/>
    </source>
</evidence>
<evidence type="ECO:0000313" key="3">
    <source>
        <dbReference type="EMBL" id="ORX85701.1"/>
    </source>
</evidence>
<organism evidence="3 4">
    <name type="scientific">Anaeromyces robustus</name>
    <dbReference type="NCBI Taxonomy" id="1754192"/>
    <lineage>
        <taxon>Eukaryota</taxon>
        <taxon>Fungi</taxon>
        <taxon>Fungi incertae sedis</taxon>
        <taxon>Chytridiomycota</taxon>
        <taxon>Chytridiomycota incertae sedis</taxon>
        <taxon>Neocallimastigomycetes</taxon>
        <taxon>Neocallimastigales</taxon>
        <taxon>Neocallimastigaceae</taxon>
        <taxon>Anaeromyces</taxon>
    </lineage>
</organism>
<dbReference type="Proteomes" id="UP000193944">
    <property type="component" value="Unassembled WGS sequence"/>
</dbReference>
<feature type="transmembrane region" description="Helical" evidence="2">
    <location>
        <begin position="314"/>
        <end position="334"/>
    </location>
</feature>
<feature type="transmembrane region" description="Helical" evidence="2">
    <location>
        <begin position="137"/>
        <end position="164"/>
    </location>
</feature>
<proteinExistence type="predicted"/>
<feature type="transmembrane region" description="Helical" evidence="2">
    <location>
        <begin position="255"/>
        <end position="271"/>
    </location>
</feature>
<feature type="transmembrane region" description="Helical" evidence="2">
    <location>
        <begin position="972"/>
        <end position="996"/>
    </location>
</feature>
<gene>
    <name evidence="3" type="ORF">BCR32DRAFT_290486</name>
</gene>
<dbReference type="OrthoDB" id="10380795at2759"/>
<dbReference type="InterPro" id="IPR052994">
    <property type="entry name" value="Tiny_macrocysts_regulators"/>
</dbReference>
<feature type="transmembrane region" description="Helical" evidence="2">
    <location>
        <begin position="877"/>
        <end position="900"/>
    </location>
</feature>
<dbReference type="PANTHER" id="PTHR31600:SF2">
    <property type="entry name" value="GAMETE ENRICHED GENE 10 PROTEIN-RELATED"/>
    <property type="match status" value="1"/>
</dbReference>
<keyword evidence="2" id="KW-1133">Transmembrane helix</keyword>
<keyword evidence="4" id="KW-1185">Reference proteome</keyword>
<protein>
    <submittedName>
        <fullName evidence="3">Uncharacterized protein</fullName>
    </submittedName>
</protein>
<dbReference type="AlphaFoldDB" id="A0A1Y1XIW5"/>
<feature type="compositionally biased region" description="Low complexity" evidence="1">
    <location>
        <begin position="632"/>
        <end position="647"/>
    </location>
</feature>
<sequence length="1256" mass="149270">MYRIRPIEENFNFDDDDDDYIDNTKVYTKLRIGWRINSVFNRISILSTFQSSFLKFGIISLIITEIQFFFYIYNTSLMHDMPEAISFFFRILVLKFNNPIYEVLFLVLLFICIIFLFICLFFDFLKSRDSLKELPKQLELIASFLSFFIYSIFSFPVLFSLFNIFECNKDGEESVYSLKYFSTFHLIIIFFSFISFIALFLYSYVYFKYMVNFVPTNNFRFSMNKYNGYEEYIEFLGKIILVLNTFIISEFFDKKVIEVGITAAVAIFLTWRQLIKQPYYCNKCNNYKNTIKTGTSFGAVTLFILELFKINDKIFSFYIVLAVQFIASIFGFYLGEFIRKKKANTVYMNLKKKYSEVNSKREAYTPINDDEEIRSNLSMERIVNDTYLVKRDHIFNNIDDCIHACDFIKYNHEIRSFFLAAKILDECAIQYKKNPMVYIYYWLFLNTMTMAMKNNIELYQYEDCIKQIELFERIQNNILRKVIRLENSVFSKYLVYYILIIRTNNSKDELSDDGENKDKNLNFHENELKKRTINLHVNTLNEITNTFKDLRSINSKDDVHNSVNNIMSLTKRIYETEDSYKTYIQACYMSSDSLLLYNLFLENIMIDYYAVSFYMKVMEENKEKKKKQSLNRASLMRQSRSRSMSENVEVEKLEESKKKNQNNAALKKEKKKQNENKERILGRLQKPVNKFSFLMRFMSTVEYVGMSVGYYYYKTTYSSLKDRLNYILGSSEGPRLMNSITKDVRLLSISHLANNEGVFNETFERLEQSKYYIDVEYIPLLSSVNTLYISDANILNPLGYDLYDDITHENYFQVTLDIQKDLNVILDREYLNNQEDLLNNAYFKYFSENSKGPHEIVYLDSLRYIQESITDVMNYQLYYVIAMISVTLILIGFMSLNAFLPILEKINKSKFCVVQLFRDVPVECVNKIMRFHDRQTKYYLDNYNNIIKNNSDDEEKMKVKKTYIKNKSEIDIYSYIFMTVLSIFFMILPLLSVFIFRAHSIGELELIFVSTKRSYYSQAIQTWAYEMFYMDSDTYRKSEPSAFIFEAMNTLERIEKSINKGSYGGKSVDKYSILNPLTQNTGCIRGTGKEYECENREYDNDFTEKVANSPLDVIMSEYIIKTKDFLNSYNMKYKPLIHSENDSKERLNNLLTDKYIIFHSKIIKEINGHVQKMNEILVDDIIKYIRTTIKYIDVLHIISMIFIPLIYFVYFRKFIKTKLREMETLTIVFSNIPRSVTEKSTKIKLFVRHGTLESAF</sequence>
<keyword evidence="2" id="KW-0472">Membrane</keyword>